<feature type="signal peptide" evidence="2">
    <location>
        <begin position="1"/>
        <end position="17"/>
    </location>
</feature>
<feature type="chain" id="PRO_5003940116" evidence="2">
    <location>
        <begin position="18"/>
        <end position="136"/>
    </location>
</feature>
<gene>
    <name evidence="3" type="ordered locus">Sinac_3835</name>
</gene>
<accession>L0DFM9</accession>
<evidence type="ECO:0000256" key="2">
    <source>
        <dbReference type="SAM" id="SignalP"/>
    </source>
</evidence>
<feature type="compositionally biased region" description="Low complexity" evidence="1">
    <location>
        <begin position="105"/>
        <end position="115"/>
    </location>
</feature>
<dbReference type="Proteomes" id="UP000010798">
    <property type="component" value="Chromosome"/>
</dbReference>
<evidence type="ECO:0000313" key="3">
    <source>
        <dbReference type="EMBL" id="AGA28067.1"/>
    </source>
</evidence>
<evidence type="ECO:0000256" key="1">
    <source>
        <dbReference type="SAM" id="MobiDB-lite"/>
    </source>
</evidence>
<name>L0DFM9_SINAD</name>
<dbReference type="KEGG" id="saci:Sinac_3835"/>
<sequence length="136" mass="13198">MLRFKLALLAATLSAGAVGCTQCDTCDDFPTPCIGGKCGPQAYAPTSGGTYSMADPGQGAPVMLPPGAPQPPVPSAEAATPPPEVRPSAPAATSPDSGPEPLPPAAAAGAISVPPFSTEVSPPAPNSVGSLPSPLL</sequence>
<feature type="compositionally biased region" description="Pro residues" evidence="1">
    <location>
        <begin position="63"/>
        <end position="85"/>
    </location>
</feature>
<dbReference type="HOGENOM" id="CLU_1874047_0_0_0"/>
<protein>
    <submittedName>
        <fullName evidence="3">Uncharacterized protein</fullName>
    </submittedName>
</protein>
<proteinExistence type="predicted"/>
<keyword evidence="2" id="KW-0732">Signal</keyword>
<reference evidence="3 4" key="1">
    <citation type="submission" date="2012-02" db="EMBL/GenBank/DDBJ databases">
        <title>Complete sequence of chromosome of Singulisphaera acidiphila DSM 18658.</title>
        <authorList>
            <consortium name="US DOE Joint Genome Institute (JGI-PGF)"/>
            <person name="Lucas S."/>
            <person name="Copeland A."/>
            <person name="Lapidus A."/>
            <person name="Glavina del Rio T."/>
            <person name="Dalin E."/>
            <person name="Tice H."/>
            <person name="Bruce D."/>
            <person name="Goodwin L."/>
            <person name="Pitluck S."/>
            <person name="Peters L."/>
            <person name="Ovchinnikova G."/>
            <person name="Chertkov O."/>
            <person name="Kyrpides N."/>
            <person name="Mavromatis K."/>
            <person name="Ivanova N."/>
            <person name="Brettin T."/>
            <person name="Detter J.C."/>
            <person name="Han C."/>
            <person name="Larimer F."/>
            <person name="Land M."/>
            <person name="Hauser L."/>
            <person name="Markowitz V."/>
            <person name="Cheng J.-F."/>
            <person name="Hugenholtz P."/>
            <person name="Woyke T."/>
            <person name="Wu D."/>
            <person name="Tindall B."/>
            <person name="Pomrenke H."/>
            <person name="Brambilla E."/>
            <person name="Klenk H.-P."/>
            <person name="Eisen J.A."/>
        </authorList>
    </citation>
    <scope>NUCLEOTIDE SEQUENCE [LARGE SCALE GENOMIC DNA]</scope>
    <source>
        <strain evidence="4">ATCC BAA-1392 / DSM 18658 / VKM B-2454 / MOB10</strain>
    </source>
</reference>
<dbReference type="RefSeq" id="WP_015247203.1">
    <property type="nucleotide sequence ID" value="NC_019892.1"/>
</dbReference>
<dbReference type="EMBL" id="CP003364">
    <property type="protein sequence ID" value="AGA28067.1"/>
    <property type="molecule type" value="Genomic_DNA"/>
</dbReference>
<evidence type="ECO:0000313" key="4">
    <source>
        <dbReference type="Proteomes" id="UP000010798"/>
    </source>
</evidence>
<dbReference type="PROSITE" id="PS51257">
    <property type="entry name" value="PROKAR_LIPOPROTEIN"/>
    <property type="match status" value="1"/>
</dbReference>
<dbReference type="AlphaFoldDB" id="L0DFM9"/>
<feature type="region of interest" description="Disordered" evidence="1">
    <location>
        <begin position="45"/>
        <end position="136"/>
    </location>
</feature>
<organism evidence="3 4">
    <name type="scientific">Singulisphaera acidiphila (strain ATCC BAA-1392 / DSM 18658 / VKM B-2454 / MOB10)</name>
    <dbReference type="NCBI Taxonomy" id="886293"/>
    <lineage>
        <taxon>Bacteria</taxon>
        <taxon>Pseudomonadati</taxon>
        <taxon>Planctomycetota</taxon>
        <taxon>Planctomycetia</taxon>
        <taxon>Isosphaerales</taxon>
        <taxon>Isosphaeraceae</taxon>
        <taxon>Singulisphaera</taxon>
    </lineage>
</organism>
<keyword evidence="4" id="KW-1185">Reference proteome</keyword>